<dbReference type="KEGG" id="tfr:BR63_05690"/>
<accession>A0A7G6E197</accession>
<keyword evidence="2" id="KW-1185">Reference proteome</keyword>
<reference evidence="1 2" key="1">
    <citation type="journal article" date="2019" name="Front. Microbiol.">
        <title>Thermoanaerosceptrum fracticalcis gen. nov. sp. nov., a Novel Fumarate-Fermenting Microorganism From a Deep Fractured Carbonate Aquifer of the US Great Basin.</title>
        <authorList>
            <person name="Hamilton-Brehm S.D."/>
            <person name="Stewart L.E."/>
            <person name="Zavarin M."/>
            <person name="Caldwell M."/>
            <person name="Lawson P.A."/>
            <person name="Onstott T.C."/>
            <person name="Grzymski J."/>
            <person name="Neveux I."/>
            <person name="Lollar B.S."/>
            <person name="Russell C.E."/>
            <person name="Moser D.P."/>
        </authorList>
    </citation>
    <scope>NUCLEOTIDE SEQUENCE [LARGE SCALE GENOMIC DNA]</scope>
    <source>
        <strain evidence="1 2">DRI-13</strain>
    </source>
</reference>
<sequence>MQLALKWRSLFIKPEDEVISQEPISLGGKVLRPGMVFDRIGENERTAVTMQEGYYLEYAGLLDDKGIKHLLFREYLQDWEGWYQAYIYIDEHTLLEQTSPYGFRDIRCQSLEPVENPKPKKVFRQLCFF</sequence>
<dbReference type="Proteomes" id="UP000515847">
    <property type="component" value="Chromosome"/>
</dbReference>
<dbReference type="EMBL" id="CP045798">
    <property type="protein sequence ID" value="QNB45851.1"/>
    <property type="molecule type" value="Genomic_DNA"/>
</dbReference>
<proteinExistence type="predicted"/>
<organism evidence="1 2">
    <name type="scientific">Thermanaerosceptrum fracticalcis</name>
    <dbReference type="NCBI Taxonomy" id="1712410"/>
    <lineage>
        <taxon>Bacteria</taxon>
        <taxon>Bacillati</taxon>
        <taxon>Bacillota</taxon>
        <taxon>Clostridia</taxon>
        <taxon>Eubacteriales</taxon>
        <taxon>Peptococcaceae</taxon>
        <taxon>Thermanaerosceptrum</taxon>
    </lineage>
</organism>
<evidence type="ECO:0000313" key="1">
    <source>
        <dbReference type="EMBL" id="QNB45851.1"/>
    </source>
</evidence>
<protein>
    <submittedName>
        <fullName evidence="1">Uncharacterized protein</fullName>
    </submittedName>
</protein>
<evidence type="ECO:0000313" key="2">
    <source>
        <dbReference type="Proteomes" id="UP000515847"/>
    </source>
</evidence>
<dbReference type="RefSeq" id="WP_034424675.1">
    <property type="nucleotide sequence ID" value="NZ_CP045798.1"/>
</dbReference>
<gene>
    <name evidence="1" type="ORF">BR63_05690</name>
</gene>
<dbReference type="AlphaFoldDB" id="A0A7G6E197"/>
<name>A0A7G6E197_THEFR</name>
<dbReference type="OrthoDB" id="2990397at2"/>